<accession>A0A9W4TQP2</accession>
<dbReference type="Proteomes" id="UP001154255">
    <property type="component" value="Unassembled WGS sequence"/>
</dbReference>
<evidence type="ECO:0000313" key="4">
    <source>
        <dbReference type="Proteomes" id="UP001154259"/>
    </source>
</evidence>
<evidence type="ECO:0000313" key="3">
    <source>
        <dbReference type="Proteomes" id="UP001154255"/>
    </source>
</evidence>
<name>A0A9W4TQP2_9PROT</name>
<keyword evidence="4" id="KW-1185">Reference proteome</keyword>
<organism evidence="1 3">
    <name type="scientific">Commensalibacter communis</name>
    <dbReference type="NCBI Taxonomy" id="2972786"/>
    <lineage>
        <taxon>Bacteria</taxon>
        <taxon>Pseudomonadati</taxon>
        <taxon>Pseudomonadota</taxon>
        <taxon>Alphaproteobacteria</taxon>
        <taxon>Acetobacterales</taxon>
        <taxon>Acetobacteraceae</taxon>
    </lineage>
</organism>
<protein>
    <submittedName>
        <fullName evidence="1">Uncharacterized protein</fullName>
    </submittedName>
</protein>
<evidence type="ECO:0000313" key="2">
    <source>
        <dbReference type="EMBL" id="CAI3959683.1"/>
    </source>
</evidence>
<sequence length="104" mass="12350">MYVLKMIYISFCILLPNAARDRDHTLRTNNAILTTTENFILAIICRQRLNNATQAIKIAIKINQYMIQQKKNVRLQIMRFTICQIIFKNVSLSLRSQPYPYFFF</sequence>
<dbReference type="AlphaFoldDB" id="A0A9W4TQP2"/>
<dbReference type="EMBL" id="CAMXCS010000010">
    <property type="protein sequence ID" value="CAI3959683.1"/>
    <property type="molecule type" value="Genomic_DNA"/>
</dbReference>
<comment type="caution">
    <text evidence="1">The sequence shown here is derived from an EMBL/GenBank/DDBJ whole genome shotgun (WGS) entry which is preliminary data.</text>
</comment>
<evidence type="ECO:0000313" key="1">
    <source>
        <dbReference type="EMBL" id="CAI3957652.1"/>
    </source>
</evidence>
<gene>
    <name evidence="2" type="ORF">R53529_LOCUS2223</name>
    <name evidence="1" type="ORF">R53530_LOCUS2220</name>
</gene>
<dbReference type="EMBL" id="CAMXCM010000010">
    <property type="protein sequence ID" value="CAI3957652.1"/>
    <property type="molecule type" value="Genomic_DNA"/>
</dbReference>
<dbReference type="Proteomes" id="UP001154259">
    <property type="component" value="Unassembled WGS sequence"/>
</dbReference>
<reference evidence="1" key="1">
    <citation type="submission" date="2022-10" db="EMBL/GenBank/DDBJ databases">
        <authorList>
            <person name="Botero Cardona J."/>
        </authorList>
    </citation>
    <scope>NUCLEOTIDE SEQUENCE</scope>
    <source>
        <strain evidence="1">LMG 31819</strain>
        <strain evidence="2">R-53529</strain>
    </source>
</reference>
<proteinExistence type="predicted"/>